<sequence length="90" mass="10429">MITVSYKKFNEVNESDFLALLNSHKIRKHLIEHELFTVNTLKIWINYKLEDLIGHQPDEDKNQVIFIRFSGASSITNLFSGKLTNSACFI</sequence>
<gene>
    <name evidence="1" type="ORF">MNBD_GAMMA10-2649</name>
</gene>
<dbReference type="AlphaFoldDB" id="A0A3B0XPH4"/>
<evidence type="ECO:0000313" key="1">
    <source>
        <dbReference type="EMBL" id="VAW65127.1"/>
    </source>
</evidence>
<proteinExistence type="predicted"/>
<name>A0A3B0XPH4_9ZZZZ</name>
<organism evidence="1">
    <name type="scientific">hydrothermal vent metagenome</name>
    <dbReference type="NCBI Taxonomy" id="652676"/>
    <lineage>
        <taxon>unclassified sequences</taxon>
        <taxon>metagenomes</taxon>
        <taxon>ecological metagenomes</taxon>
    </lineage>
</organism>
<dbReference type="EMBL" id="UOFJ01000167">
    <property type="protein sequence ID" value="VAW65127.1"/>
    <property type="molecule type" value="Genomic_DNA"/>
</dbReference>
<reference evidence="1" key="1">
    <citation type="submission" date="2018-06" db="EMBL/GenBank/DDBJ databases">
        <authorList>
            <person name="Zhirakovskaya E."/>
        </authorList>
    </citation>
    <scope>NUCLEOTIDE SEQUENCE</scope>
</reference>
<protein>
    <submittedName>
        <fullName evidence="1">Uncharacterized protein</fullName>
    </submittedName>
</protein>
<accession>A0A3B0XPH4</accession>